<sequence>GVMSQTMLSIVLL</sequence>
<accession>A0A914EGR3</accession>
<reference evidence="2" key="1">
    <citation type="submission" date="2022-11" db="UniProtKB">
        <authorList>
            <consortium name="WormBaseParasite"/>
        </authorList>
    </citation>
    <scope>IDENTIFICATION</scope>
</reference>
<protein>
    <submittedName>
        <fullName evidence="2">Uncharacterized protein</fullName>
    </submittedName>
</protein>
<organism evidence="1 2">
    <name type="scientific">Acrobeloides nanus</name>
    <dbReference type="NCBI Taxonomy" id="290746"/>
    <lineage>
        <taxon>Eukaryota</taxon>
        <taxon>Metazoa</taxon>
        <taxon>Ecdysozoa</taxon>
        <taxon>Nematoda</taxon>
        <taxon>Chromadorea</taxon>
        <taxon>Rhabditida</taxon>
        <taxon>Tylenchina</taxon>
        <taxon>Cephalobomorpha</taxon>
        <taxon>Cephaloboidea</taxon>
        <taxon>Cephalobidae</taxon>
        <taxon>Acrobeloides</taxon>
    </lineage>
</organism>
<proteinExistence type="predicted"/>
<dbReference type="Proteomes" id="UP000887540">
    <property type="component" value="Unplaced"/>
</dbReference>
<dbReference type="WBParaSite" id="ACRNAN_scaffold8226.g12422.t1">
    <property type="protein sequence ID" value="ACRNAN_scaffold8226.g12422.t1"/>
    <property type="gene ID" value="ACRNAN_scaffold8226.g12422"/>
</dbReference>
<name>A0A914EGR3_9BILA</name>
<keyword evidence="1" id="KW-1185">Reference proteome</keyword>
<evidence type="ECO:0000313" key="1">
    <source>
        <dbReference type="Proteomes" id="UP000887540"/>
    </source>
</evidence>
<evidence type="ECO:0000313" key="2">
    <source>
        <dbReference type="WBParaSite" id="ACRNAN_scaffold8226.g12422.t1"/>
    </source>
</evidence>